<organism evidence="3 4">
    <name type="scientific">Streptacidiphilus monticola</name>
    <dbReference type="NCBI Taxonomy" id="2161674"/>
    <lineage>
        <taxon>Bacteria</taxon>
        <taxon>Bacillati</taxon>
        <taxon>Actinomycetota</taxon>
        <taxon>Actinomycetes</taxon>
        <taxon>Kitasatosporales</taxon>
        <taxon>Streptomycetaceae</taxon>
        <taxon>Streptacidiphilus</taxon>
    </lineage>
</organism>
<accession>A0ABW1FY80</accession>
<feature type="coiled-coil region" evidence="1">
    <location>
        <begin position="126"/>
        <end position="160"/>
    </location>
</feature>
<dbReference type="InterPro" id="IPR013325">
    <property type="entry name" value="RNA_pol_sigma_r2"/>
</dbReference>
<feature type="compositionally biased region" description="Polar residues" evidence="2">
    <location>
        <begin position="313"/>
        <end position="326"/>
    </location>
</feature>
<feature type="compositionally biased region" description="Low complexity" evidence="2">
    <location>
        <begin position="327"/>
        <end position="352"/>
    </location>
</feature>
<protein>
    <recommendedName>
        <fullName evidence="5">BACON domain-containing protein</fullName>
    </recommendedName>
</protein>
<dbReference type="EMBL" id="JBHSQJ010000022">
    <property type="protein sequence ID" value="MFC5906993.1"/>
    <property type="molecule type" value="Genomic_DNA"/>
</dbReference>
<dbReference type="Gene3D" id="1.20.140.160">
    <property type="match status" value="1"/>
</dbReference>
<evidence type="ECO:0000256" key="2">
    <source>
        <dbReference type="SAM" id="MobiDB-lite"/>
    </source>
</evidence>
<evidence type="ECO:0000256" key="1">
    <source>
        <dbReference type="SAM" id="Coils"/>
    </source>
</evidence>
<dbReference type="RefSeq" id="WP_380580961.1">
    <property type="nucleotide sequence ID" value="NZ_JBHSQJ010000022.1"/>
</dbReference>
<evidence type="ECO:0008006" key="5">
    <source>
        <dbReference type="Google" id="ProtNLM"/>
    </source>
</evidence>
<gene>
    <name evidence="3" type="ORF">ACFP3V_07160</name>
</gene>
<proteinExistence type="predicted"/>
<comment type="caution">
    <text evidence="3">The sequence shown here is derived from an EMBL/GenBank/DDBJ whole genome shotgun (WGS) entry which is preliminary data.</text>
</comment>
<feature type="region of interest" description="Disordered" evidence="2">
    <location>
        <begin position="294"/>
        <end position="387"/>
    </location>
</feature>
<evidence type="ECO:0000313" key="4">
    <source>
        <dbReference type="Proteomes" id="UP001596174"/>
    </source>
</evidence>
<keyword evidence="1" id="KW-0175">Coiled coil</keyword>
<keyword evidence="4" id="KW-1185">Reference proteome</keyword>
<feature type="compositionally biased region" description="Low complexity" evidence="2">
    <location>
        <begin position="521"/>
        <end position="532"/>
    </location>
</feature>
<feature type="compositionally biased region" description="Gly residues" evidence="2">
    <location>
        <begin position="353"/>
        <end position="362"/>
    </location>
</feature>
<sequence>MSTETPGAVDEAAEHLGDALFTYCLSVLCDQDEALTAVREVKQLAIRHGRRLRRPELQRAWLYALARYVCLVRLERGGLAPVDAADPAAHPRLARLAWPEAAGTTPEQRELLELTGRHQLDVPELAAVLDLRAERAMQLLAEAEQELERTAAALALLAEDACPELSRLGRDRGPVLAPALRGELVRHLDACPTCRGAVERGRAQGPWPGTLAAAGALPLIRVPRRALKVGEGFFARDREPVREPVFDRRGFPVHRTPEEQRALTARHRGLAGVLVAAAVLGPVGVALALHGAPAGSGEPQAQGPGGAAGITGVQVSSPTAQPTASTQPVPVASGSAPATVAAAPGGATTAGQGSSGHLGEGVGVPVTTVSTPATRSTPTPPSAGPGRLVVTAGQLNGRTVLTLSNPGGSSVSWHASPDASWLRLSRDSGVLAAGTQATVLVTVDDAIAPDGSWTAHVRFAPGGAVVTVTGSGGRRGMPSPSPSASSASPTPTPTPSQSSASPTPTPTASPSDCPGASPDCSAPSGAAAPQGG</sequence>
<dbReference type="SUPFAM" id="SSF88946">
    <property type="entry name" value="Sigma2 domain of RNA polymerase sigma factors"/>
    <property type="match status" value="1"/>
</dbReference>
<reference evidence="4" key="1">
    <citation type="journal article" date="2019" name="Int. J. Syst. Evol. Microbiol.">
        <title>The Global Catalogue of Microorganisms (GCM) 10K type strain sequencing project: providing services to taxonomists for standard genome sequencing and annotation.</title>
        <authorList>
            <consortium name="The Broad Institute Genomics Platform"/>
            <consortium name="The Broad Institute Genome Sequencing Center for Infectious Disease"/>
            <person name="Wu L."/>
            <person name="Ma J."/>
        </authorList>
    </citation>
    <scope>NUCLEOTIDE SEQUENCE [LARGE SCALE GENOMIC DNA]</scope>
    <source>
        <strain evidence="4">JCM 4816</strain>
    </source>
</reference>
<dbReference type="Proteomes" id="UP001596174">
    <property type="component" value="Unassembled WGS sequence"/>
</dbReference>
<name>A0ABW1FY80_9ACTN</name>
<feature type="compositionally biased region" description="Low complexity" evidence="2">
    <location>
        <begin position="476"/>
        <end position="511"/>
    </location>
</feature>
<feature type="compositionally biased region" description="Low complexity" evidence="2">
    <location>
        <begin position="363"/>
        <end position="377"/>
    </location>
</feature>
<feature type="region of interest" description="Disordered" evidence="2">
    <location>
        <begin position="466"/>
        <end position="532"/>
    </location>
</feature>
<evidence type="ECO:0000313" key="3">
    <source>
        <dbReference type="EMBL" id="MFC5906993.1"/>
    </source>
</evidence>